<feature type="transmembrane region" description="Helical" evidence="6">
    <location>
        <begin position="1050"/>
        <end position="1069"/>
    </location>
</feature>
<reference evidence="8 9" key="1">
    <citation type="journal article" date="2011" name="Genome Res.">
        <title>Phylogeny-wide analysis of social amoeba genomes highlights ancient origins for complex intercellular communication.</title>
        <authorList>
            <person name="Heidel A.J."/>
            <person name="Lawal H.M."/>
            <person name="Felder M."/>
            <person name="Schilde C."/>
            <person name="Helps N.R."/>
            <person name="Tunggal B."/>
            <person name="Rivero F."/>
            <person name="John U."/>
            <person name="Schleicher M."/>
            <person name="Eichinger L."/>
            <person name="Platzer M."/>
            <person name="Noegel A.A."/>
            <person name="Schaap P."/>
            <person name="Gloeckner G."/>
        </authorList>
    </citation>
    <scope>NUCLEOTIDE SEQUENCE [LARGE SCALE GENOMIC DNA]</scope>
    <source>
        <strain evidence="9">ATCC 26659 / Pp 5 / PN500</strain>
    </source>
</reference>
<keyword evidence="4 6" id="KW-1133">Transmembrane helix</keyword>
<evidence type="ECO:0000256" key="2">
    <source>
        <dbReference type="ARBA" id="ARBA00022448"/>
    </source>
</evidence>
<keyword evidence="5 6" id="KW-0472">Membrane</keyword>
<dbReference type="CDD" id="cd17330">
    <property type="entry name" value="MFS_SLC46_TetA_like"/>
    <property type="match status" value="1"/>
</dbReference>
<dbReference type="SUPFAM" id="SSF103473">
    <property type="entry name" value="MFS general substrate transporter"/>
    <property type="match status" value="1"/>
</dbReference>
<name>D3BL04_HETP5</name>
<dbReference type="InParanoid" id="D3BL04"/>
<comment type="caution">
    <text evidence="8">The sequence shown here is derived from an EMBL/GenBank/DDBJ whole genome shotgun (WGS) entry which is preliminary data.</text>
</comment>
<dbReference type="GO" id="GO:0016020">
    <property type="term" value="C:membrane"/>
    <property type="evidence" value="ECO:0007669"/>
    <property type="project" value="UniProtKB-SubCell"/>
</dbReference>
<dbReference type="Proteomes" id="UP000001396">
    <property type="component" value="Unassembled WGS sequence"/>
</dbReference>
<accession>D3BL04</accession>
<evidence type="ECO:0000256" key="5">
    <source>
        <dbReference type="ARBA" id="ARBA00023136"/>
    </source>
</evidence>
<keyword evidence="2" id="KW-0813">Transport</keyword>
<sequence length="1212" mass="134306">MSTSVNNNTQQFVTVFVPVQIPVSLANQFNLTENQVVPASAINTFFESDDNLCFESQVDTVMQCETCDTNTTATATTSGATDMVVTTECFVRNPMESSTTSFEMQSSSHHSCTMVEQEEEEIPEQEVFQEHNTTETTTTGETFNSFKSSVFGNSRTIESVRLCSPSLDARGGAAGDAASAARACANTNNNNNNVVNRFVVENNQQFEEHHSSSGSHSSSSSSSCLRSDQDCFDRDRVIDRSIIIGCSTIPNPCVPCLNSPAATISTAAVNNSVLHDCSNNNNNKNSNNNLSRSNLRRINLNKTTNGIILANAPIGTTTTQTSTPTTNLTSTHCSWSKGRSLMRQRSNSTGSITDSRRVQEMPQPWTDSSLRRSVSHQQKQLLKSSGVGPTWCVYGNSLNEEFFRNCLFDEQCGDIIVDHFEPIVQDPALFHLSAGGRRILDTPNAGGNSVWSEVLSYEVLHECFGAQLKKTETEIEYAPGSKITDYSVDFNGHHIGVSVVRIINFFDLMGKKYKAVFTPEYAKQLLYKKLFGVLASTEAVYDKWEKQILYIWTTSSHAADIIVEEYWKVPKKLRSNTLVYVTHATNSEFMGIPQQNMNEGGGGTVILDQPTSISIEFSVATTAPDQEDAVTPLPRMKLFAIFIIILCDGLTTYSIFPYINFMVKDYNLTDDEEKLGYFVGILASTFYISQFFSSFFWGWFSNIKGRRPALLLGIIGAMVTSILFGLSKYYYFAIIFRFVSGLLNGNVGVSKTMLGEITDSTNQKTGFTILGIAWGIGAIVAPLIGGLFSNVCINYPNIVHSGILCDFPYLLPNVICFLLNMIGLILCFIFLTETKSFEIKYSSIKKKKKRSFNTGAIINLRNSIRRLWNRNNQQKGIQLHDNDNEMDSSNHAHEANITTNRSAHAKTMKVNSSIGDFSEIMRNKDEEAGVDSNSDEDTTQFEDINIDEDFEENPRSVAMLFRDKPVMTSCIAYALLGFVYTIFEEVFPVWSPISKTIDSDGNVIGGGGLGFNSKDIGIIQSAAGFFALFVQLLVFAPLAKRFGLIKCFKAALLIALPSWILLPELTRLVKQYPDPTDPTKIITEHPPIFWVLLFPAYLFQSFANEVGFIAVIVIVSNSALPKDMALVNSISQSLVAFGRSIGPLLGTSVLSLSLSHSLPYPFDQHLIFVIIFLLTCVIFAMSFSLPQTLNHTKQKSIQLDHMNSNRTKSLNQ</sequence>
<feature type="transmembrane region" description="Helical" evidence="6">
    <location>
        <begin position="809"/>
        <end position="831"/>
    </location>
</feature>
<evidence type="ECO:0000259" key="7">
    <source>
        <dbReference type="PROSITE" id="PS50850"/>
    </source>
</evidence>
<dbReference type="PROSITE" id="PS50850">
    <property type="entry name" value="MFS"/>
    <property type="match status" value="1"/>
</dbReference>
<dbReference type="EMBL" id="ADBJ01000038">
    <property type="protein sequence ID" value="EFA78584.1"/>
    <property type="molecule type" value="Genomic_DNA"/>
</dbReference>
<feature type="transmembrane region" description="Helical" evidence="6">
    <location>
        <begin position="1018"/>
        <end position="1038"/>
    </location>
</feature>
<evidence type="ECO:0000256" key="1">
    <source>
        <dbReference type="ARBA" id="ARBA00004141"/>
    </source>
</evidence>
<dbReference type="PANTHER" id="PTHR23504:SF4">
    <property type="entry name" value="MAJOR FACILITATOR SUPERFAMILY (MFS) PROFILE DOMAIN-CONTAINING PROTEIN"/>
    <property type="match status" value="1"/>
</dbReference>
<dbReference type="InterPro" id="IPR020846">
    <property type="entry name" value="MFS_dom"/>
</dbReference>
<dbReference type="InterPro" id="IPR036259">
    <property type="entry name" value="MFS_trans_sf"/>
</dbReference>
<feature type="transmembrane region" description="Helical" evidence="6">
    <location>
        <begin position="1136"/>
        <end position="1154"/>
    </location>
</feature>
<proteinExistence type="predicted"/>
<feature type="transmembrane region" description="Helical" evidence="6">
    <location>
        <begin position="638"/>
        <end position="656"/>
    </location>
</feature>
<feature type="transmembrane region" description="Helical" evidence="6">
    <location>
        <begin position="709"/>
        <end position="726"/>
    </location>
</feature>
<dbReference type="RefSeq" id="XP_020430708.1">
    <property type="nucleotide sequence ID" value="XM_020580033.1"/>
</dbReference>
<dbReference type="GeneID" id="31364711"/>
<feature type="transmembrane region" description="Helical" evidence="6">
    <location>
        <begin position="1089"/>
        <end position="1115"/>
    </location>
</feature>
<dbReference type="PANTHER" id="PTHR23504">
    <property type="entry name" value="MAJOR FACILITATOR SUPERFAMILY DOMAIN-CONTAINING PROTEIN 10"/>
    <property type="match status" value="1"/>
</dbReference>
<dbReference type="GO" id="GO:0022857">
    <property type="term" value="F:transmembrane transporter activity"/>
    <property type="evidence" value="ECO:0007669"/>
    <property type="project" value="InterPro"/>
</dbReference>
<evidence type="ECO:0000313" key="9">
    <source>
        <dbReference type="Proteomes" id="UP000001396"/>
    </source>
</evidence>
<evidence type="ECO:0000256" key="6">
    <source>
        <dbReference type="SAM" id="Phobius"/>
    </source>
</evidence>
<dbReference type="AlphaFoldDB" id="D3BL04"/>
<evidence type="ECO:0000256" key="4">
    <source>
        <dbReference type="ARBA" id="ARBA00022989"/>
    </source>
</evidence>
<feature type="transmembrane region" description="Helical" evidence="6">
    <location>
        <begin position="1166"/>
        <end position="1185"/>
    </location>
</feature>
<dbReference type="Pfam" id="PF07690">
    <property type="entry name" value="MFS_1"/>
    <property type="match status" value="1"/>
</dbReference>
<dbReference type="PRINTS" id="PR01035">
    <property type="entry name" value="TCRTETA"/>
</dbReference>
<dbReference type="InterPro" id="IPR001958">
    <property type="entry name" value="Tet-R_TetA/multi-R_MdtG-like"/>
</dbReference>
<dbReference type="InterPro" id="IPR011701">
    <property type="entry name" value="MFS"/>
</dbReference>
<feature type="transmembrane region" description="Helical" evidence="6">
    <location>
        <begin position="965"/>
        <end position="983"/>
    </location>
</feature>
<evidence type="ECO:0000256" key="3">
    <source>
        <dbReference type="ARBA" id="ARBA00022692"/>
    </source>
</evidence>
<keyword evidence="9" id="KW-1185">Reference proteome</keyword>
<evidence type="ECO:0000313" key="8">
    <source>
        <dbReference type="EMBL" id="EFA78584.1"/>
    </source>
</evidence>
<gene>
    <name evidence="8" type="ORF">PPL_09236</name>
</gene>
<comment type="subcellular location">
    <subcellularLocation>
        <location evidence="1">Membrane</location>
        <topology evidence="1">Multi-pass membrane protein</topology>
    </subcellularLocation>
</comment>
<feature type="transmembrane region" description="Helical" evidence="6">
    <location>
        <begin position="676"/>
        <end position="697"/>
    </location>
</feature>
<feature type="domain" description="Major facilitator superfamily (MFS) profile" evidence="7">
    <location>
        <begin position="637"/>
        <end position="1190"/>
    </location>
</feature>
<dbReference type="Gene3D" id="1.20.1250.20">
    <property type="entry name" value="MFS general substrate transporter like domains"/>
    <property type="match status" value="1"/>
</dbReference>
<keyword evidence="3 6" id="KW-0812">Transmembrane</keyword>
<feature type="transmembrane region" description="Helical" evidence="6">
    <location>
        <begin position="766"/>
        <end position="789"/>
    </location>
</feature>
<protein>
    <recommendedName>
        <fullName evidence="7">Major facilitator superfamily (MFS) profile domain-containing protein</fullName>
    </recommendedName>
</protein>
<organism evidence="8 9">
    <name type="scientific">Heterostelium pallidum (strain ATCC 26659 / Pp 5 / PN500)</name>
    <name type="common">Cellular slime mold</name>
    <name type="synonym">Polysphondylium pallidum</name>
    <dbReference type="NCBI Taxonomy" id="670386"/>
    <lineage>
        <taxon>Eukaryota</taxon>
        <taxon>Amoebozoa</taxon>
        <taxon>Evosea</taxon>
        <taxon>Eumycetozoa</taxon>
        <taxon>Dictyostelia</taxon>
        <taxon>Acytosteliales</taxon>
        <taxon>Acytosteliaceae</taxon>
        <taxon>Heterostelium</taxon>
    </lineage>
</organism>